<name>A0A9W6LNG6_9FUSO</name>
<dbReference type="SUPFAM" id="SSF52540">
    <property type="entry name" value="P-loop containing nucleoside triphosphate hydrolases"/>
    <property type="match status" value="1"/>
</dbReference>
<evidence type="ECO:0000313" key="2">
    <source>
        <dbReference type="EMBL" id="GLI57331.1"/>
    </source>
</evidence>
<evidence type="ECO:0000313" key="3">
    <source>
        <dbReference type="Proteomes" id="UP001144471"/>
    </source>
</evidence>
<protein>
    <recommendedName>
        <fullName evidence="1">AAA domain-containing protein</fullName>
    </recommendedName>
</protein>
<proteinExistence type="predicted"/>
<dbReference type="RefSeq" id="WP_281836887.1">
    <property type="nucleotide sequence ID" value="NZ_BSDY01000016.1"/>
</dbReference>
<comment type="caution">
    <text evidence="2">The sequence shown here is derived from an EMBL/GenBank/DDBJ whole genome shotgun (WGS) entry which is preliminary data.</text>
</comment>
<dbReference type="Proteomes" id="UP001144471">
    <property type="component" value="Unassembled WGS sequence"/>
</dbReference>
<reference evidence="2" key="1">
    <citation type="submission" date="2022-12" db="EMBL/GenBank/DDBJ databases">
        <title>Reference genome sequencing for broad-spectrum identification of bacterial and archaeal isolates by mass spectrometry.</title>
        <authorList>
            <person name="Sekiguchi Y."/>
            <person name="Tourlousse D.M."/>
        </authorList>
    </citation>
    <scope>NUCLEOTIDE SEQUENCE</scope>
    <source>
        <strain evidence="2">10succ1</strain>
    </source>
</reference>
<dbReference type="Gene3D" id="3.40.50.300">
    <property type="entry name" value="P-loop containing nucleotide triphosphate hydrolases"/>
    <property type="match status" value="1"/>
</dbReference>
<feature type="domain" description="AAA" evidence="1">
    <location>
        <begin position="2"/>
        <end position="152"/>
    </location>
</feature>
<accession>A0A9W6LNG6</accession>
<dbReference type="PANTHER" id="PTHR13696">
    <property type="entry name" value="P-LOOP CONTAINING NUCLEOSIDE TRIPHOSPHATE HYDROLASE"/>
    <property type="match status" value="1"/>
</dbReference>
<dbReference type="CDD" id="cd02042">
    <property type="entry name" value="ParAB_family"/>
    <property type="match status" value="1"/>
</dbReference>
<keyword evidence="3" id="KW-1185">Reference proteome</keyword>
<evidence type="ECO:0000259" key="1">
    <source>
        <dbReference type="Pfam" id="PF13614"/>
    </source>
</evidence>
<dbReference type="AlphaFoldDB" id="A0A9W6LNG6"/>
<dbReference type="InterPro" id="IPR025669">
    <property type="entry name" value="AAA_dom"/>
</dbReference>
<dbReference type="PANTHER" id="PTHR13696:SF99">
    <property type="entry name" value="COBYRINIC ACID AC-DIAMIDE SYNTHASE"/>
    <property type="match status" value="1"/>
</dbReference>
<sequence length="234" mass="26397">MIIYVKNNKGGTGKSSISRNLAHGLTTKGFRTALVSGDSQNDSLILLGQEFTDKKGLKYFSQYGEDIEIRIRKDLDYYPLETNSIGTGLRKKVIKAFERLDKEYDIVVVDGAPSKEDQLSKIAAEVTHQIIIPVQLDGASIKAIKRLQETVDIEKVSCVVPNLFLGTKDETDIYDALDQFFESTNVYLTKAIKHTAFERRLCLKGKSIYDSRSKKTLESKAVYDEIMDVIITWE</sequence>
<organism evidence="2 3">
    <name type="scientific">Propionigenium maris DSM 9537</name>
    <dbReference type="NCBI Taxonomy" id="1123000"/>
    <lineage>
        <taxon>Bacteria</taxon>
        <taxon>Fusobacteriati</taxon>
        <taxon>Fusobacteriota</taxon>
        <taxon>Fusobacteriia</taxon>
        <taxon>Fusobacteriales</taxon>
        <taxon>Fusobacteriaceae</taxon>
        <taxon>Propionigenium</taxon>
    </lineage>
</organism>
<dbReference type="InterPro" id="IPR050678">
    <property type="entry name" value="DNA_Partitioning_ATPase"/>
</dbReference>
<dbReference type="EMBL" id="BSDY01000016">
    <property type="protein sequence ID" value="GLI57331.1"/>
    <property type="molecule type" value="Genomic_DNA"/>
</dbReference>
<dbReference type="InterPro" id="IPR027417">
    <property type="entry name" value="P-loop_NTPase"/>
</dbReference>
<gene>
    <name evidence="2" type="ORF">PM10SUCC1_28450</name>
</gene>
<dbReference type="Pfam" id="PF13614">
    <property type="entry name" value="AAA_31"/>
    <property type="match status" value="1"/>
</dbReference>